<accession>B1P7V9</accession>
<protein>
    <submittedName>
        <fullName evidence="1">Uncharacterized protein</fullName>
    </submittedName>
</protein>
<geneLocation type="plasmid" evidence="1">
    <name>pVM01</name>
</geneLocation>
<sequence length="23" mass="2623">MKLLMTQVSEAVKIDYGDFYGVD</sequence>
<proteinExistence type="predicted"/>
<dbReference type="AlphaFoldDB" id="B1P7V9"/>
<reference evidence="1" key="1">
    <citation type="journal article" date="2009" name="Microbiology">
        <title>The conserved portion of the putative virulence region contributes to virulence of avian pathogenic Escherichia coli.</title>
        <authorList>
            <person name="Tivendale K.A."/>
            <person name="Noormohammadi A.H."/>
            <person name="Allen J.L."/>
            <person name="Browning G.F."/>
        </authorList>
    </citation>
    <scope>NUCLEOTIDE SEQUENCE</scope>
    <source>
        <strain evidence="1">E3</strain>
        <plasmid evidence="1">pVM01</plasmid>
    </source>
</reference>
<name>B1P7V9_ECOLX</name>
<evidence type="ECO:0000313" key="1">
    <source>
        <dbReference type="EMBL" id="ACA34879.1"/>
    </source>
</evidence>
<keyword evidence="1" id="KW-0614">Plasmid</keyword>
<organism evidence="1">
    <name type="scientific">Escherichia coli</name>
    <dbReference type="NCBI Taxonomy" id="562"/>
    <lineage>
        <taxon>Bacteria</taxon>
        <taxon>Pseudomonadati</taxon>
        <taxon>Pseudomonadota</taxon>
        <taxon>Gammaproteobacteria</taxon>
        <taxon>Enterobacterales</taxon>
        <taxon>Enterobacteriaceae</taxon>
        <taxon>Escherichia</taxon>
    </lineage>
</organism>
<dbReference type="EMBL" id="EU330199">
    <property type="protein sequence ID" value="ACA34879.1"/>
    <property type="molecule type" value="Genomic_DNA"/>
</dbReference>